<dbReference type="InterPro" id="IPR027417">
    <property type="entry name" value="P-loop_NTPase"/>
</dbReference>
<name>A0A0A9W6N5_LYGHE</name>
<dbReference type="Pfam" id="PF12775">
    <property type="entry name" value="AAA_7"/>
    <property type="match status" value="1"/>
</dbReference>
<evidence type="ECO:0000259" key="1">
    <source>
        <dbReference type="Pfam" id="PF17857"/>
    </source>
</evidence>
<dbReference type="GO" id="GO:0045505">
    <property type="term" value="F:dynein intermediate chain binding"/>
    <property type="evidence" value="ECO:0007669"/>
    <property type="project" value="InterPro"/>
</dbReference>
<organism evidence="2">
    <name type="scientific">Lygus hesperus</name>
    <name type="common">Western plant bug</name>
    <dbReference type="NCBI Taxonomy" id="30085"/>
    <lineage>
        <taxon>Eukaryota</taxon>
        <taxon>Metazoa</taxon>
        <taxon>Ecdysozoa</taxon>
        <taxon>Arthropoda</taxon>
        <taxon>Hexapoda</taxon>
        <taxon>Insecta</taxon>
        <taxon>Pterygota</taxon>
        <taxon>Neoptera</taxon>
        <taxon>Paraneoptera</taxon>
        <taxon>Hemiptera</taxon>
        <taxon>Heteroptera</taxon>
        <taxon>Panheteroptera</taxon>
        <taxon>Cimicomorpha</taxon>
        <taxon>Miridae</taxon>
        <taxon>Mirini</taxon>
        <taxon>Lygus</taxon>
    </lineage>
</organism>
<reference evidence="2" key="1">
    <citation type="journal article" date="2014" name="PLoS ONE">
        <title>Transcriptome-Based Identification of ABC Transporters in the Western Tarnished Plant Bug Lygus hesperus.</title>
        <authorList>
            <person name="Hull J.J."/>
            <person name="Chaney K."/>
            <person name="Geib S.M."/>
            <person name="Fabrick J.A."/>
            <person name="Brent C.S."/>
            <person name="Walsh D."/>
            <person name="Lavine L.C."/>
        </authorList>
    </citation>
    <scope>NUCLEOTIDE SEQUENCE</scope>
</reference>
<reference evidence="2" key="2">
    <citation type="submission" date="2014-07" db="EMBL/GenBank/DDBJ databases">
        <authorList>
            <person name="Hull J."/>
        </authorList>
    </citation>
    <scope>NUCLEOTIDE SEQUENCE</scope>
</reference>
<dbReference type="GO" id="GO:0051959">
    <property type="term" value="F:dynein light intermediate chain binding"/>
    <property type="evidence" value="ECO:0007669"/>
    <property type="project" value="InterPro"/>
</dbReference>
<dbReference type="EMBL" id="GDHC01010354">
    <property type="protein sequence ID" value="JAQ08275.1"/>
    <property type="molecule type" value="Transcribed_RNA"/>
</dbReference>
<gene>
    <name evidence="2" type="primary">DNAH10_1</name>
    <name evidence="3" type="synonym">DNAH10_0</name>
    <name evidence="2" type="ORF">CM83_21917</name>
    <name evidence="3" type="ORF">g.20152</name>
</gene>
<dbReference type="EMBL" id="GBHO01041471">
    <property type="protein sequence ID" value="JAG02133.1"/>
    <property type="molecule type" value="Transcribed_RNA"/>
</dbReference>
<dbReference type="InterPro" id="IPR026983">
    <property type="entry name" value="DHC"/>
</dbReference>
<proteinExistence type="predicted"/>
<protein>
    <submittedName>
        <fullName evidence="2">Dynein heavy chain 10, axonemal</fullName>
    </submittedName>
</protein>
<dbReference type="InterPro" id="IPR041589">
    <property type="entry name" value="DNAH3_AAA_lid_1"/>
</dbReference>
<sequence>MNFSSRTTSFDAQRTMEDHIEKRTNTVLGPPAKKQLVVFVDDINMPKVDLYGTQQPIAFLKLLIEQKSWYDRKDLLFKSIRDTQFVAAMAPPGGGRNALDPRFVSLFTVFNILFPDDDSIHTIYTQILQDAYKHMSENGFAMLAPRLTEMTLRLYEEVVRALPATPTKFHYIFNLRDLSRVYEGLCRATVDKFSTTTGLVRLWRNEVTRVFVDRMSDVKDKEFV</sequence>
<dbReference type="AlphaFoldDB" id="A0A0A9W6N5"/>
<dbReference type="GO" id="GO:0007018">
    <property type="term" value="P:microtubule-based movement"/>
    <property type="evidence" value="ECO:0007669"/>
    <property type="project" value="InterPro"/>
</dbReference>
<evidence type="ECO:0000313" key="3">
    <source>
        <dbReference type="EMBL" id="JAQ08275.1"/>
    </source>
</evidence>
<dbReference type="GO" id="GO:0030286">
    <property type="term" value="C:dynein complex"/>
    <property type="evidence" value="ECO:0007669"/>
    <property type="project" value="InterPro"/>
</dbReference>
<accession>A0A0A9W6N5</accession>
<reference evidence="3" key="3">
    <citation type="journal article" date="2016" name="Gigascience">
        <title>De novo construction of an expanded transcriptome assembly for the western tarnished plant bug, Lygus hesperus.</title>
        <authorList>
            <person name="Tassone E.E."/>
            <person name="Geib S.M."/>
            <person name="Hall B."/>
            <person name="Fabrick J.A."/>
            <person name="Brent C.S."/>
            <person name="Hull J.J."/>
        </authorList>
    </citation>
    <scope>NUCLEOTIDE SEQUENCE</scope>
</reference>
<dbReference type="Gene3D" id="3.40.50.300">
    <property type="entry name" value="P-loop containing nucleotide triphosphate hydrolases"/>
    <property type="match status" value="1"/>
</dbReference>
<evidence type="ECO:0000313" key="2">
    <source>
        <dbReference type="EMBL" id="JAG02133.1"/>
    </source>
</evidence>
<dbReference type="Pfam" id="PF17857">
    <property type="entry name" value="AAA_lid_1"/>
    <property type="match status" value="1"/>
</dbReference>
<dbReference type="Gene3D" id="1.20.920.30">
    <property type="match status" value="1"/>
</dbReference>
<dbReference type="PANTHER" id="PTHR22878">
    <property type="entry name" value="DYNEIN HEAVY CHAIN 6, AXONEMAL-LIKE-RELATED"/>
    <property type="match status" value="1"/>
</dbReference>
<feature type="domain" description="Dynein heavy chain 3 AAA+ lid" evidence="1">
    <location>
        <begin position="149"/>
        <end position="223"/>
    </location>
</feature>
<dbReference type="SUPFAM" id="SSF52540">
    <property type="entry name" value="P-loop containing nucleoside triphosphate hydrolases"/>
    <property type="match status" value="1"/>
</dbReference>